<reference evidence="14" key="1">
    <citation type="journal article" date="2023" name="Science">
        <title>Genome structures resolve the early diversification of teleost fishes.</title>
        <authorList>
            <person name="Parey E."/>
            <person name="Louis A."/>
            <person name="Montfort J."/>
            <person name="Bouchez O."/>
            <person name="Roques C."/>
            <person name="Iampietro C."/>
            <person name="Lluch J."/>
            <person name="Castinel A."/>
            <person name="Donnadieu C."/>
            <person name="Desvignes T."/>
            <person name="Floi Bucao C."/>
            <person name="Jouanno E."/>
            <person name="Wen M."/>
            <person name="Mejri S."/>
            <person name="Dirks R."/>
            <person name="Jansen H."/>
            <person name="Henkel C."/>
            <person name="Chen W.J."/>
            <person name="Zahm M."/>
            <person name="Cabau C."/>
            <person name="Klopp C."/>
            <person name="Thompson A.W."/>
            <person name="Robinson-Rechavi M."/>
            <person name="Braasch I."/>
            <person name="Lecointre G."/>
            <person name="Bobe J."/>
            <person name="Postlethwait J.H."/>
            <person name="Berthelot C."/>
            <person name="Roest Crollius H."/>
            <person name="Guiguen Y."/>
        </authorList>
    </citation>
    <scope>NUCLEOTIDE SEQUENCE</scope>
    <source>
        <strain evidence="14">WJC10195</strain>
    </source>
</reference>
<keyword evidence="7" id="KW-0851">Voltage-gated channel</keyword>
<evidence type="ECO:0000256" key="3">
    <source>
        <dbReference type="ARBA" id="ARBA00022568"/>
    </source>
</evidence>
<feature type="transmembrane region" description="Helical" evidence="12">
    <location>
        <begin position="21"/>
        <end position="40"/>
    </location>
</feature>
<dbReference type="PANTHER" id="PTHR45628">
    <property type="entry name" value="VOLTAGE-DEPENDENT CALCIUM CHANNEL TYPE A SUBUNIT ALPHA-1"/>
    <property type="match status" value="1"/>
</dbReference>
<dbReference type="FunFam" id="1.20.120.350:FF:000037">
    <property type="entry name" value="Voltage-dependent L-type calcium channel subunit alpha"/>
    <property type="match status" value="1"/>
</dbReference>
<dbReference type="InterPro" id="IPR050599">
    <property type="entry name" value="VDCC_alpha-1_subunit"/>
</dbReference>
<keyword evidence="3" id="KW-0109">Calcium transport</keyword>
<keyword evidence="6" id="KW-0106">Calcium</keyword>
<dbReference type="PANTHER" id="PTHR45628:SF2">
    <property type="entry name" value="VOLTAGE-DEPENDENT L-TYPE CALCIUM CHANNEL SUBUNIT ALPHA-1F"/>
    <property type="match status" value="1"/>
</dbReference>
<evidence type="ECO:0000256" key="7">
    <source>
        <dbReference type="ARBA" id="ARBA00022882"/>
    </source>
</evidence>
<evidence type="ECO:0000313" key="15">
    <source>
        <dbReference type="Proteomes" id="UP001152622"/>
    </source>
</evidence>
<proteinExistence type="predicted"/>
<evidence type="ECO:0000256" key="6">
    <source>
        <dbReference type="ARBA" id="ARBA00022837"/>
    </source>
</evidence>
<keyword evidence="10 12" id="KW-0472">Membrane</keyword>
<dbReference type="OrthoDB" id="8872560at2759"/>
<protein>
    <recommendedName>
        <fullName evidence="13">Ion transport domain-containing protein</fullName>
    </recommendedName>
</protein>
<gene>
    <name evidence="14" type="ORF">SKAU_G00153300</name>
</gene>
<dbReference type="SUPFAM" id="SSF81324">
    <property type="entry name" value="Voltage-gated potassium channels"/>
    <property type="match status" value="1"/>
</dbReference>
<dbReference type="Gene3D" id="1.10.287.70">
    <property type="match status" value="1"/>
</dbReference>
<accession>A0A9Q1FHM0</accession>
<evidence type="ECO:0000256" key="10">
    <source>
        <dbReference type="ARBA" id="ARBA00023136"/>
    </source>
</evidence>
<feature type="domain" description="Ion transport" evidence="13">
    <location>
        <begin position="8"/>
        <end position="91"/>
    </location>
</feature>
<keyword evidence="2" id="KW-0813">Transport</keyword>
<evidence type="ECO:0000256" key="2">
    <source>
        <dbReference type="ARBA" id="ARBA00022448"/>
    </source>
</evidence>
<dbReference type="EMBL" id="JAINUF010000005">
    <property type="protein sequence ID" value="KAJ8358805.1"/>
    <property type="molecule type" value="Genomic_DNA"/>
</dbReference>
<evidence type="ECO:0000256" key="11">
    <source>
        <dbReference type="ARBA" id="ARBA00023303"/>
    </source>
</evidence>
<dbReference type="InterPro" id="IPR027359">
    <property type="entry name" value="Volt_channel_dom_sf"/>
</dbReference>
<evidence type="ECO:0000256" key="9">
    <source>
        <dbReference type="ARBA" id="ARBA00023065"/>
    </source>
</evidence>
<organism evidence="14 15">
    <name type="scientific">Synaphobranchus kaupii</name>
    <name type="common">Kaup's arrowtooth eel</name>
    <dbReference type="NCBI Taxonomy" id="118154"/>
    <lineage>
        <taxon>Eukaryota</taxon>
        <taxon>Metazoa</taxon>
        <taxon>Chordata</taxon>
        <taxon>Craniata</taxon>
        <taxon>Vertebrata</taxon>
        <taxon>Euteleostomi</taxon>
        <taxon>Actinopterygii</taxon>
        <taxon>Neopterygii</taxon>
        <taxon>Teleostei</taxon>
        <taxon>Anguilliformes</taxon>
        <taxon>Synaphobranchidae</taxon>
        <taxon>Synaphobranchus</taxon>
    </lineage>
</organism>
<name>A0A9Q1FHM0_SYNKA</name>
<dbReference type="GO" id="GO:0005891">
    <property type="term" value="C:voltage-gated calcium channel complex"/>
    <property type="evidence" value="ECO:0007669"/>
    <property type="project" value="TreeGrafter"/>
</dbReference>
<dbReference type="AlphaFoldDB" id="A0A9Q1FHM0"/>
<dbReference type="Gene3D" id="1.20.120.350">
    <property type="entry name" value="Voltage-gated potassium channels. Chain C"/>
    <property type="match status" value="1"/>
</dbReference>
<keyword evidence="8 12" id="KW-1133">Transmembrane helix</keyword>
<keyword evidence="11" id="KW-0407">Ion channel</keyword>
<feature type="transmembrane region" description="Helical" evidence="12">
    <location>
        <begin position="136"/>
        <end position="156"/>
    </location>
</feature>
<dbReference type="GO" id="GO:0098703">
    <property type="term" value="P:calcium ion import across plasma membrane"/>
    <property type="evidence" value="ECO:0007669"/>
    <property type="project" value="TreeGrafter"/>
</dbReference>
<evidence type="ECO:0000256" key="1">
    <source>
        <dbReference type="ARBA" id="ARBA00004141"/>
    </source>
</evidence>
<evidence type="ECO:0000256" key="12">
    <source>
        <dbReference type="SAM" id="Phobius"/>
    </source>
</evidence>
<feature type="transmembrane region" description="Helical" evidence="12">
    <location>
        <begin position="162"/>
        <end position="183"/>
    </location>
</feature>
<dbReference type="GO" id="GO:0008331">
    <property type="term" value="F:high voltage-gated calcium channel activity"/>
    <property type="evidence" value="ECO:0007669"/>
    <property type="project" value="TreeGrafter"/>
</dbReference>
<dbReference type="Pfam" id="PF00520">
    <property type="entry name" value="Ion_trans"/>
    <property type="match status" value="2"/>
</dbReference>
<keyword evidence="4" id="KW-0107">Calcium channel</keyword>
<sequence length="287" mass="33352">MKERVWFNSDFNFDNVLMGMMALYTVSTFEGWPVILYQAIDANAENKGPIYNYRVDISIFFIVYIIVIAFFMMNIFVGFVIITFREQGEQEYKNCELDKNQRQCIYYALKSQPIKVYIPKNPTQFKFWSIINSSGFEYIMFVLILLNTVTLAVQHYEQSKLFSFVMDILNMAFTGLFTVEMMLKLLALRLRHYFTDAWNSFDAMIVVGSIVDIMVTEFSSHKRAERTGVNQSNGRLQLALHISANQDFYRPFAYGVVRSLESRARASRRLQGCMCLGTAVKSDDKDD</sequence>
<comment type="caution">
    <text evidence="14">The sequence shown here is derived from an EMBL/GenBank/DDBJ whole genome shotgun (WGS) entry which is preliminary data.</text>
</comment>
<evidence type="ECO:0000313" key="14">
    <source>
        <dbReference type="EMBL" id="KAJ8358805.1"/>
    </source>
</evidence>
<feature type="transmembrane region" description="Helical" evidence="12">
    <location>
        <begin position="60"/>
        <end position="84"/>
    </location>
</feature>
<dbReference type="InterPro" id="IPR005821">
    <property type="entry name" value="Ion_trans_dom"/>
</dbReference>
<evidence type="ECO:0000256" key="8">
    <source>
        <dbReference type="ARBA" id="ARBA00022989"/>
    </source>
</evidence>
<keyword evidence="15" id="KW-1185">Reference proteome</keyword>
<evidence type="ECO:0000256" key="4">
    <source>
        <dbReference type="ARBA" id="ARBA00022673"/>
    </source>
</evidence>
<keyword evidence="5 12" id="KW-0812">Transmembrane</keyword>
<comment type="subcellular location">
    <subcellularLocation>
        <location evidence="1">Membrane</location>
        <topology evidence="1">Multi-pass membrane protein</topology>
    </subcellularLocation>
</comment>
<feature type="domain" description="Ion transport" evidence="13">
    <location>
        <begin position="135"/>
        <end position="219"/>
    </location>
</feature>
<evidence type="ECO:0000259" key="13">
    <source>
        <dbReference type="Pfam" id="PF00520"/>
    </source>
</evidence>
<evidence type="ECO:0000256" key="5">
    <source>
        <dbReference type="ARBA" id="ARBA00022692"/>
    </source>
</evidence>
<dbReference type="Proteomes" id="UP001152622">
    <property type="component" value="Chromosome 5"/>
</dbReference>
<keyword evidence="9" id="KW-0406">Ion transport</keyword>